<gene>
    <name evidence="5" type="ORF">HDF15_000265</name>
</gene>
<dbReference type="RefSeq" id="WP_184252466.1">
    <property type="nucleotide sequence ID" value="NZ_JACHIO010000001.1"/>
</dbReference>
<dbReference type="PANTHER" id="PTHR30146">
    <property type="entry name" value="LACI-RELATED TRANSCRIPTIONAL REPRESSOR"/>
    <property type="match status" value="1"/>
</dbReference>
<dbReference type="InterPro" id="IPR010982">
    <property type="entry name" value="Lambda_DNA-bd_dom_sf"/>
</dbReference>
<dbReference type="Proteomes" id="UP000584867">
    <property type="component" value="Unassembled WGS sequence"/>
</dbReference>
<accession>A0A7W8E936</accession>
<dbReference type="GO" id="GO:0000976">
    <property type="term" value="F:transcription cis-regulatory region binding"/>
    <property type="evidence" value="ECO:0007669"/>
    <property type="project" value="TreeGrafter"/>
</dbReference>
<evidence type="ECO:0000256" key="1">
    <source>
        <dbReference type="ARBA" id="ARBA00023015"/>
    </source>
</evidence>
<keyword evidence="2" id="KW-0238">DNA-binding</keyword>
<reference evidence="5 6" key="1">
    <citation type="submission" date="2020-08" db="EMBL/GenBank/DDBJ databases">
        <title>Genomic Encyclopedia of Type Strains, Phase IV (KMG-V): Genome sequencing to study the core and pangenomes of soil and plant-associated prokaryotes.</title>
        <authorList>
            <person name="Whitman W."/>
        </authorList>
    </citation>
    <scope>NUCLEOTIDE SEQUENCE [LARGE SCALE GENOMIC DNA]</scope>
    <source>
        <strain evidence="5 6">X5P3</strain>
    </source>
</reference>
<dbReference type="SMART" id="SM00354">
    <property type="entry name" value="HTH_LACI"/>
    <property type="match status" value="1"/>
</dbReference>
<protein>
    <submittedName>
        <fullName evidence="5">LacI family transcriptional regulator</fullName>
    </submittedName>
</protein>
<proteinExistence type="predicted"/>
<dbReference type="AlphaFoldDB" id="A0A7W8E936"/>
<dbReference type="Pfam" id="PF13377">
    <property type="entry name" value="Peripla_BP_3"/>
    <property type="match status" value="1"/>
</dbReference>
<evidence type="ECO:0000313" key="5">
    <source>
        <dbReference type="EMBL" id="MBB5061940.1"/>
    </source>
</evidence>
<dbReference type="PROSITE" id="PS00356">
    <property type="entry name" value="HTH_LACI_1"/>
    <property type="match status" value="1"/>
</dbReference>
<evidence type="ECO:0000256" key="3">
    <source>
        <dbReference type="ARBA" id="ARBA00023163"/>
    </source>
</evidence>
<dbReference type="GO" id="GO:0003700">
    <property type="term" value="F:DNA-binding transcription factor activity"/>
    <property type="evidence" value="ECO:0007669"/>
    <property type="project" value="TreeGrafter"/>
</dbReference>
<dbReference type="SUPFAM" id="SSF53822">
    <property type="entry name" value="Periplasmic binding protein-like I"/>
    <property type="match status" value="1"/>
</dbReference>
<evidence type="ECO:0000256" key="2">
    <source>
        <dbReference type="ARBA" id="ARBA00023125"/>
    </source>
</evidence>
<dbReference type="InterPro" id="IPR028082">
    <property type="entry name" value="Peripla_BP_I"/>
</dbReference>
<dbReference type="InterPro" id="IPR046335">
    <property type="entry name" value="LacI/GalR-like_sensor"/>
</dbReference>
<keyword evidence="3" id="KW-0804">Transcription</keyword>
<dbReference type="EMBL" id="JACHIO010000001">
    <property type="protein sequence ID" value="MBB5061940.1"/>
    <property type="molecule type" value="Genomic_DNA"/>
</dbReference>
<keyword evidence="1" id="KW-0805">Transcription regulation</keyword>
<dbReference type="PROSITE" id="PS50932">
    <property type="entry name" value="HTH_LACI_2"/>
    <property type="match status" value="1"/>
</dbReference>
<sequence length="368" mass="40836">MQPVKARMRDVAKLAGVGTMTVSRVLNGSAPVTKETRDRVYQAINQLNYQPNPVARSLRQARSRSIGIIVPNFYDPFFATCAHAIGLVAKKHQYSVSVTTSDEDARAEFAEANLMALNHVDGLAVIPAAFGRSCFDRPEFHSTHIVALDRPIRGHRFNSVLVENREGAKEAVEHIIWHGHKKISHLGLSEKLYTLNERYQGYKKAMQQAGLTPGQHLTCGTEEETRACIQQAMSGPTPSTAFFIGNNLVMRNALHAFSKLNIRIPDDVAVIGFDDFEMADIFNPSITVVRQPILELGRVAAELLFSRLEERNVSLVGQQIVLACELVIRQSCGCNSQTSLKASQKTLIRKPAVQRPPDKHRPLVTSTY</sequence>
<dbReference type="Gene3D" id="3.40.50.2300">
    <property type="match status" value="2"/>
</dbReference>
<comment type="caution">
    <text evidence="5">The sequence shown here is derived from an EMBL/GenBank/DDBJ whole genome shotgun (WGS) entry which is preliminary data.</text>
</comment>
<dbReference type="SUPFAM" id="SSF47413">
    <property type="entry name" value="lambda repressor-like DNA-binding domains"/>
    <property type="match status" value="1"/>
</dbReference>
<dbReference type="PANTHER" id="PTHR30146:SF109">
    <property type="entry name" value="HTH-TYPE TRANSCRIPTIONAL REGULATOR GALS"/>
    <property type="match status" value="1"/>
</dbReference>
<feature type="domain" description="HTH lacI-type" evidence="4">
    <location>
        <begin position="6"/>
        <end position="60"/>
    </location>
</feature>
<dbReference type="Gene3D" id="1.10.260.40">
    <property type="entry name" value="lambda repressor-like DNA-binding domains"/>
    <property type="match status" value="1"/>
</dbReference>
<evidence type="ECO:0000313" key="6">
    <source>
        <dbReference type="Proteomes" id="UP000584867"/>
    </source>
</evidence>
<evidence type="ECO:0000259" key="4">
    <source>
        <dbReference type="PROSITE" id="PS50932"/>
    </source>
</evidence>
<dbReference type="Pfam" id="PF00356">
    <property type="entry name" value="LacI"/>
    <property type="match status" value="1"/>
</dbReference>
<name>A0A7W8E936_9BACT</name>
<dbReference type="CDD" id="cd01392">
    <property type="entry name" value="HTH_LacI"/>
    <property type="match status" value="1"/>
</dbReference>
<dbReference type="InterPro" id="IPR000843">
    <property type="entry name" value="HTH_LacI"/>
</dbReference>
<organism evidence="5 6">
    <name type="scientific">Granulicella mallensis</name>
    <dbReference type="NCBI Taxonomy" id="940614"/>
    <lineage>
        <taxon>Bacteria</taxon>
        <taxon>Pseudomonadati</taxon>
        <taxon>Acidobacteriota</taxon>
        <taxon>Terriglobia</taxon>
        <taxon>Terriglobales</taxon>
        <taxon>Acidobacteriaceae</taxon>
        <taxon>Granulicella</taxon>
    </lineage>
</organism>
<dbReference type="CDD" id="cd06267">
    <property type="entry name" value="PBP1_LacI_sugar_binding-like"/>
    <property type="match status" value="1"/>
</dbReference>